<name>A0A9X1T3C1_9HYPH</name>
<evidence type="ECO:0000313" key="3">
    <source>
        <dbReference type="EMBL" id="MCD7111790.1"/>
    </source>
</evidence>
<dbReference type="AlphaFoldDB" id="A0A9X1T3C1"/>
<evidence type="ECO:0000313" key="4">
    <source>
        <dbReference type="Proteomes" id="UP001139089"/>
    </source>
</evidence>
<evidence type="ECO:0000259" key="2">
    <source>
        <dbReference type="Pfam" id="PF20464"/>
    </source>
</evidence>
<dbReference type="InterPro" id="IPR046817">
    <property type="entry name" value="MmeI_N"/>
</dbReference>
<feature type="region of interest" description="Disordered" evidence="1">
    <location>
        <begin position="101"/>
        <end position="124"/>
    </location>
</feature>
<accession>A0A9X1T3C1</accession>
<comment type="caution">
    <text evidence="3">The sequence shown here is derived from an EMBL/GenBank/DDBJ whole genome shotgun (WGS) entry which is preliminary data.</text>
</comment>
<organism evidence="3 4">
    <name type="scientific">Rhizobium quercicola</name>
    <dbReference type="NCBI Taxonomy" id="2901226"/>
    <lineage>
        <taxon>Bacteria</taxon>
        <taxon>Pseudomonadati</taxon>
        <taxon>Pseudomonadota</taxon>
        <taxon>Alphaproteobacteria</taxon>
        <taxon>Hyphomicrobiales</taxon>
        <taxon>Rhizobiaceae</taxon>
        <taxon>Rhizobium/Agrobacterium group</taxon>
        <taxon>Rhizobium</taxon>
    </lineage>
</organism>
<proteinExistence type="predicted"/>
<keyword evidence="4" id="KW-1185">Reference proteome</keyword>
<reference evidence="3" key="1">
    <citation type="submission" date="2021-12" db="EMBL/GenBank/DDBJ databases">
        <authorList>
            <person name="Li Y."/>
        </authorList>
    </citation>
    <scope>NUCLEOTIDE SEQUENCE</scope>
    <source>
        <strain evidence="3">DKSPLA3</strain>
    </source>
</reference>
<dbReference type="EMBL" id="JAJOZR010000021">
    <property type="protein sequence ID" value="MCD7111790.1"/>
    <property type="molecule type" value="Genomic_DNA"/>
</dbReference>
<sequence length="124" mass="13949">MQSAVETFIRRWQGQEGGQERANYALFLTELCDLLGLPHAQPAATSTEANDYVFERVVREPNREGAPTRRRIDLYKRDCFVLEAKQSRIFGDKSLRGTAGSTENMLAFPGMEPQTRGRRGAGRA</sequence>
<protein>
    <recommendedName>
        <fullName evidence="2">MmeI-like N-terminal domain-containing protein</fullName>
    </recommendedName>
</protein>
<dbReference type="Proteomes" id="UP001139089">
    <property type="component" value="Unassembled WGS sequence"/>
</dbReference>
<dbReference type="Pfam" id="PF20464">
    <property type="entry name" value="MmeI_N"/>
    <property type="match status" value="1"/>
</dbReference>
<feature type="domain" description="MmeI-like N-terminal" evidence="2">
    <location>
        <begin position="4"/>
        <end position="93"/>
    </location>
</feature>
<evidence type="ECO:0000256" key="1">
    <source>
        <dbReference type="SAM" id="MobiDB-lite"/>
    </source>
</evidence>
<gene>
    <name evidence="3" type="ORF">LRX75_22440</name>
</gene>